<reference evidence="1" key="1">
    <citation type="submission" date="2021-02" db="EMBL/GenBank/DDBJ databases">
        <authorList>
            <person name="Nowell W R."/>
        </authorList>
    </citation>
    <scope>NUCLEOTIDE SEQUENCE</scope>
</reference>
<dbReference type="Proteomes" id="UP000663836">
    <property type="component" value="Unassembled WGS sequence"/>
</dbReference>
<dbReference type="AlphaFoldDB" id="A0A820N7H7"/>
<accession>A0A820N7H7</accession>
<feature type="non-terminal residue" evidence="1">
    <location>
        <position position="1"/>
    </location>
</feature>
<gene>
    <name evidence="1" type="ORF">JBS370_LOCUS42912</name>
</gene>
<protein>
    <submittedName>
        <fullName evidence="1">Uncharacterized protein</fullName>
    </submittedName>
</protein>
<sequence length="66" mass="7844">QPLKENILNRIQRLENYIPQISNQQAIMCDYLEHLRGDSKTNNGKRIKLPERHRLDLELSCVFIII</sequence>
<evidence type="ECO:0000313" key="1">
    <source>
        <dbReference type="EMBL" id="CAF4383020.1"/>
    </source>
</evidence>
<organism evidence="1 2">
    <name type="scientific">Rotaria sordida</name>
    <dbReference type="NCBI Taxonomy" id="392033"/>
    <lineage>
        <taxon>Eukaryota</taxon>
        <taxon>Metazoa</taxon>
        <taxon>Spiralia</taxon>
        <taxon>Gnathifera</taxon>
        <taxon>Rotifera</taxon>
        <taxon>Eurotatoria</taxon>
        <taxon>Bdelloidea</taxon>
        <taxon>Philodinida</taxon>
        <taxon>Philodinidae</taxon>
        <taxon>Rotaria</taxon>
    </lineage>
</organism>
<dbReference type="EMBL" id="CAJOBD010061002">
    <property type="protein sequence ID" value="CAF4383020.1"/>
    <property type="molecule type" value="Genomic_DNA"/>
</dbReference>
<comment type="caution">
    <text evidence="1">The sequence shown here is derived from an EMBL/GenBank/DDBJ whole genome shotgun (WGS) entry which is preliminary data.</text>
</comment>
<proteinExistence type="predicted"/>
<name>A0A820N7H7_9BILA</name>
<evidence type="ECO:0000313" key="2">
    <source>
        <dbReference type="Proteomes" id="UP000663836"/>
    </source>
</evidence>